<dbReference type="GO" id="GO:0005886">
    <property type="term" value="C:plasma membrane"/>
    <property type="evidence" value="ECO:0007669"/>
    <property type="project" value="TreeGrafter"/>
</dbReference>
<keyword evidence="2" id="KW-0472">Membrane</keyword>
<name>A0A167U216_9HYPO</name>
<feature type="transmembrane region" description="Helical" evidence="2">
    <location>
        <begin position="61"/>
        <end position="82"/>
    </location>
</feature>
<sequence length="558" mass="58239">MPSVDIAMAHSLGRRRGALDVLAAALEPVLTRRDAITNVEGKITDVKTAFSSWDNCMKATFCKWPVIAIIIVGGLFLLSILWCIARCAFCGLSCCCECCYCLKCCGDCCGCCDPPRGKNRKYLDEPYIPPNQGYRSEAPMAPGALAAMPTYKPPVHDVPQFADFEVSKPAHVGEDALPVMPSWENASKKKVYLEDEPVEMDDLKKPGGAGQAAAPLLVGSGNGSPGSTSPNLLNSPNHAHSPYSPSHSASVNNLGSVGHPAVSNGYLAAGAIPAVAGAAAPVDPYGRSSPGYTSPNNGGAADYGADYGHDYSYGASAAGMGSRTQSPRPYNDRPAGYGSSPSPPQQLPPNYMRNNQSGNYYDEYRRNGAGASTPQAAAYGVDRRSPRIPELGTGDNSADYGPGVGAGAGAGGARYGSPGPYGPPTSRSPANGRPLNGRPPPQRQYPGSSTGSNGYNSSNNRNNGNGNGNGGYDSVAMPASPTLQNSGGFDFHSGNSRPQTREHDDYNNGSGNNYNAGYENAGSSINNNINMNYPPNPSPLAQPQPEGSAYPGYRAYRG</sequence>
<dbReference type="InterPro" id="IPR037504">
    <property type="entry name" value="PSI_induc_2"/>
</dbReference>
<evidence type="ECO:0000313" key="4">
    <source>
        <dbReference type="Proteomes" id="UP000076874"/>
    </source>
</evidence>
<dbReference type="EMBL" id="AZHD01000008">
    <property type="protein sequence ID" value="OAA61170.1"/>
    <property type="molecule type" value="Genomic_DNA"/>
</dbReference>
<accession>A0A167U216</accession>
<comment type="caution">
    <text evidence="3">The sequence shown here is derived from an EMBL/GenBank/DDBJ whole genome shotgun (WGS) entry which is preliminary data.</text>
</comment>
<feature type="compositionally biased region" description="Low complexity" evidence="1">
    <location>
        <begin position="447"/>
        <end position="464"/>
    </location>
</feature>
<gene>
    <name evidence="3" type="ORF">SPI_05194</name>
</gene>
<reference evidence="3 4" key="1">
    <citation type="journal article" date="2016" name="Genome Biol. Evol.">
        <title>Divergent and convergent evolution of fungal pathogenicity.</title>
        <authorList>
            <person name="Shang Y."/>
            <person name="Xiao G."/>
            <person name="Zheng P."/>
            <person name="Cen K."/>
            <person name="Zhan S."/>
            <person name="Wang C."/>
        </authorList>
    </citation>
    <scope>NUCLEOTIDE SEQUENCE [LARGE SCALE GENOMIC DNA]</scope>
    <source>
        <strain evidence="3 4">RCEF 264</strain>
    </source>
</reference>
<dbReference type="PANTHER" id="PTHR40018:SF1">
    <property type="entry name" value="[PSI+] INDUCTION PROTEIN 2"/>
    <property type="match status" value="1"/>
</dbReference>
<feature type="compositionally biased region" description="Polar residues" evidence="1">
    <location>
        <begin position="481"/>
        <end position="498"/>
    </location>
</feature>
<dbReference type="OrthoDB" id="5401332at2759"/>
<dbReference type="STRING" id="1081102.A0A167U216"/>
<dbReference type="Proteomes" id="UP000076874">
    <property type="component" value="Unassembled WGS sequence"/>
</dbReference>
<feature type="region of interest" description="Disordered" evidence="1">
    <location>
        <begin position="200"/>
        <end position="251"/>
    </location>
</feature>
<organism evidence="3 4">
    <name type="scientific">Niveomyces insectorum RCEF 264</name>
    <dbReference type="NCBI Taxonomy" id="1081102"/>
    <lineage>
        <taxon>Eukaryota</taxon>
        <taxon>Fungi</taxon>
        <taxon>Dikarya</taxon>
        <taxon>Ascomycota</taxon>
        <taxon>Pezizomycotina</taxon>
        <taxon>Sordariomycetes</taxon>
        <taxon>Hypocreomycetidae</taxon>
        <taxon>Hypocreales</taxon>
        <taxon>Cordycipitaceae</taxon>
        <taxon>Niveomyces</taxon>
    </lineage>
</organism>
<dbReference type="AlphaFoldDB" id="A0A167U216"/>
<feature type="compositionally biased region" description="Low complexity" evidence="1">
    <location>
        <begin position="225"/>
        <end position="250"/>
    </location>
</feature>
<feature type="compositionally biased region" description="Low complexity" evidence="1">
    <location>
        <begin position="507"/>
        <end position="533"/>
    </location>
</feature>
<evidence type="ECO:0000256" key="1">
    <source>
        <dbReference type="SAM" id="MobiDB-lite"/>
    </source>
</evidence>
<evidence type="ECO:0008006" key="5">
    <source>
        <dbReference type="Google" id="ProtNLM"/>
    </source>
</evidence>
<keyword evidence="4" id="KW-1185">Reference proteome</keyword>
<dbReference type="PANTHER" id="PTHR40018">
    <property type="entry name" value="[PSI+] INDUCTION PROTEIN 2"/>
    <property type="match status" value="1"/>
</dbReference>
<evidence type="ECO:0000313" key="3">
    <source>
        <dbReference type="EMBL" id="OAA61170.1"/>
    </source>
</evidence>
<dbReference type="GO" id="GO:0005935">
    <property type="term" value="C:cellular bud neck"/>
    <property type="evidence" value="ECO:0007669"/>
    <property type="project" value="TreeGrafter"/>
</dbReference>
<proteinExistence type="predicted"/>
<protein>
    <recommendedName>
        <fullName evidence="5">Fibroin-3 related protein</fullName>
    </recommendedName>
</protein>
<evidence type="ECO:0000256" key="2">
    <source>
        <dbReference type="SAM" id="Phobius"/>
    </source>
</evidence>
<feature type="compositionally biased region" description="Gly residues" evidence="1">
    <location>
        <begin position="402"/>
        <end position="414"/>
    </location>
</feature>
<keyword evidence="2" id="KW-0812">Transmembrane</keyword>
<feature type="region of interest" description="Disordered" evidence="1">
    <location>
        <begin position="318"/>
        <end position="558"/>
    </location>
</feature>
<keyword evidence="2" id="KW-1133">Transmembrane helix</keyword>